<gene>
    <name evidence="8" type="ORF">FC21_GL001343</name>
</gene>
<dbReference type="AlphaFoldDB" id="A0A0R1UMW6"/>
<keyword evidence="3" id="KW-0238">DNA-binding</keyword>
<dbReference type="PANTHER" id="PTHR43864:SF2">
    <property type="entry name" value="PUR OPERON REPRESSOR"/>
    <property type="match status" value="1"/>
</dbReference>
<feature type="domain" description="Bacterial purine repressor N-terminal" evidence="7">
    <location>
        <begin position="4"/>
        <end position="73"/>
    </location>
</feature>
<dbReference type="Pfam" id="PF09182">
    <property type="entry name" value="PuR_N"/>
    <property type="match status" value="1"/>
</dbReference>
<evidence type="ECO:0000313" key="9">
    <source>
        <dbReference type="Proteomes" id="UP000051084"/>
    </source>
</evidence>
<dbReference type="InterPro" id="IPR010078">
    <property type="entry name" value="PurR_Bsub"/>
</dbReference>
<organism evidence="8 9">
    <name type="scientific">Limosilactobacillus equigenerosi DSM 18793 = JCM 14505</name>
    <dbReference type="NCBI Taxonomy" id="1423742"/>
    <lineage>
        <taxon>Bacteria</taxon>
        <taxon>Bacillati</taxon>
        <taxon>Bacillota</taxon>
        <taxon>Bacilli</taxon>
        <taxon>Lactobacillales</taxon>
        <taxon>Lactobacillaceae</taxon>
        <taxon>Limosilactobacillus</taxon>
    </lineage>
</organism>
<feature type="domain" description="Phosphoribosyltransferase" evidence="6">
    <location>
        <begin position="107"/>
        <end position="263"/>
    </location>
</feature>
<reference evidence="8 9" key="1">
    <citation type="journal article" date="2015" name="Genome Announc.">
        <title>Expanding the biotechnology potential of lactobacilli through comparative genomics of 213 strains and associated genera.</title>
        <authorList>
            <person name="Sun Z."/>
            <person name="Harris H.M."/>
            <person name="McCann A."/>
            <person name="Guo C."/>
            <person name="Argimon S."/>
            <person name="Zhang W."/>
            <person name="Yang X."/>
            <person name="Jeffery I.B."/>
            <person name="Cooney J.C."/>
            <person name="Kagawa T.F."/>
            <person name="Liu W."/>
            <person name="Song Y."/>
            <person name="Salvetti E."/>
            <person name="Wrobel A."/>
            <person name="Rasinkangas P."/>
            <person name="Parkhill J."/>
            <person name="Rea M.C."/>
            <person name="O'Sullivan O."/>
            <person name="Ritari J."/>
            <person name="Douillard F.P."/>
            <person name="Paul Ross R."/>
            <person name="Yang R."/>
            <person name="Briner A.E."/>
            <person name="Felis G.E."/>
            <person name="de Vos W.M."/>
            <person name="Barrangou R."/>
            <person name="Klaenhammer T.R."/>
            <person name="Caufield P.W."/>
            <person name="Cui Y."/>
            <person name="Zhang H."/>
            <person name="O'Toole P.W."/>
        </authorList>
    </citation>
    <scope>NUCLEOTIDE SEQUENCE [LARGE SCALE GENOMIC DNA]</scope>
    <source>
        <strain evidence="8 9">DSM 18793</strain>
    </source>
</reference>
<dbReference type="CDD" id="cd06223">
    <property type="entry name" value="PRTases_typeI"/>
    <property type="match status" value="1"/>
</dbReference>
<dbReference type="InterPro" id="IPR015265">
    <property type="entry name" value="PuR_N"/>
</dbReference>
<dbReference type="SUPFAM" id="SSF53271">
    <property type="entry name" value="PRTase-like"/>
    <property type="match status" value="1"/>
</dbReference>
<dbReference type="PATRIC" id="fig|1423742.4.peg.1392"/>
<dbReference type="InterPro" id="IPR050118">
    <property type="entry name" value="Pur/Pyrimidine_PRTase"/>
</dbReference>
<evidence type="ECO:0000259" key="7">
    <source>
        <dbReference type="Pfam" id="PF09182"/>
    </source>
</evidence>
<dbReference type="GO" id="GO:0003677">
    <property type="term" value="F:DNA binding"/>
    <property type="evidence" value="ECO:0007669"/>
    <property type="project" value="UniProtKB-KW"/>
</dbReference>
<dbReference type="Proteomes" id="UP000051084">
    <property type="component" value="Unassembled WGS sequence"/>
</dbReference>
<dbReference type="InterPro" id="IPR000836">
    <property type="entry name" value="PRTase_dom"/>
</dbReference>
<keyword evidence="2" id="KW-0805">Transcription regulation</keyword>
<dbReference type="GO" id="GO:0045982">
    <property type="term" value="P:negative regulation of purine nucleobase metabolic process"/>
    <property type="evidence" value="ECO:0007669"/>
    <property type="project" value="InterPro"/>
</dbReference>
<dbReference type="EMBL" id="AZGC01000033">
    <property type="protein sequence ID" value="KRL94609.1"/>
    <property type="molecule type" value="Genomic_DNA"/>
</dbReference>
<protein>
    <submittedName>
        <fullName evidence="8">Pur operon repressor</fullName>
    </submittedName>
</protein>
<dbReference type="NCBIfam" id="TIGR01743">
    <property type="entry name" value="purR_Bsub"/>
    <property type="match status" value="1"/>
</dbReference>
<dbReference type="SUPFAM" id="SSF46785">
    <property type="entry name" value="Winged helix' DNA-binding domain"/>
    <property type="match status" value="1"/>
</dbReference>
<evidence type="ECO:0000313" key="8">
    <source>
        <dbReference type="EMBL" id="KRL94609.1"/>
    </source>
</evidence>
<comment type="caution">
    <text evidence="8">The sequence shown here is derived from an EMBL/GenBank/DDBJ whole genome shotgun (WGS) entry which is preliminary data.</text>
</comment>
<comment type="similarity">
    <text evidence="5">Belongs to the purine/pyrimidine phosphoribosyltransferase family. PurR subfamily.</text>
</comment>
<dbReference type="Gene3D" id="3.40.50.2020">
    <property type="match status" value="1"/>
</dbReference>
<evidence type="ECO:0000256" key="3">
    <source>
        <dbReference type="ARBA" id="ARBA00023125"/>
    </source>
</evidence>
<accession>A0A0R1UMW6</accession>
<proteinExistence type="inferred from homology"/>
<comment type="subunit">
    <text evidence="1">Homodimer.</text>
</comment>
<sequence>MSKKRSHRLVDMTRYLIAHPHKLISLNYFGDRYGVAKSSVSEDLGIIRDTFAERGVGKIETVPGASGGAFLVPSYDEIRATEVIEELVHLVDDETRLLPGGYVYMSDLLGNPDVLRKVGRLIATQYINQKIDVVMTIETKGIALAQAVAMYLNRPFVIVRNSSHITEGSTVSVNYVTASSQQIKKMELSRRSLQPGANVLIVDDFMKGGGSLNGMRSLVAEFGAKVVGMNVFAAGQFEGNRVVENCTALLNVDSSHDHFTVREGNYLDEVFYKQ</sequence>
<dbReference type="OrthoDB" id="4213751at2"/>
<keyword evidence="4" id="KW-0804">Transcription</keyword>
<evidence type="ECO:0000256" key="4">
    <source>
        <dbReference type="ARBA" id="ARBA00023163"/>
    </source>
</evidence>
<dbReference type="Gene3D" id="1.10.10.10">
    <property type="entry name" value="Winged helix-like DNA-binding domain superfamily/Winged helix DNA-binding domain"/>
    <property type="match status" value="1"/>
</dbReference>
<dbReference type="GO" id="GO:0045892">
    <property type="term" value="P:negative regulation of DNA-templated transcription"/>
    <property type="evidence" value="ECO:0007669"/>
    <property type="project" value="InterPro"/>
</dbReference>
<name>A0A0R1UMW6_9LACO</name>
<evidence type="ECO:0000256" key="1">
    <source>
        <dbReference type="ARBA" id="ARBA00011738"/>
    </source>
</evidence>
<evidence type="ECO:0000256" key="2">
    <source>
        <dbReference type="ARBA" id="ARBA00023015"/>
    </source>
</evidence>
<evidence type="ECO:0000259" key="6">
    <source>
        <dbReference type="Pfam" id="PF00156"/>
    </source>
</evidence>
<dbReference type="RefSeq" id="WP_056995627.1">
    <property type="nucleotide sequence ID" value="NZ_AZGC01000033.1"/>
</dbReference>
<dbReference type="InterPro" id="IPR029057">
    <property type="entry name" value="PRTase-like"/>
</dbReference>
<dbReference type="PANTHER" id="PTHR43864">
    <property type="entry name" value="HYPOXANTHINE/GUANINE PHOSPHORIBOSYLTRANSFERASE"/>
    <property type="match status" value="1"/>
</dbReference>
<keyword evidence="9" id="KW-1185">Reference proteome</keyword>
<dbReference type="STRING" id="417373.GCA_001570685_01010"/>
<dbReference type="Pfam" id="PF00156">
    <property type="entry name" value="Pribosyltran"/>
    <property type="match status" value="1"/>
</dbReference>
<dbReference type="InterPro" id="IPR036388">
    <property type="entry name" value="WH-like_DNA-bd_sf"/>
</dbReference>
<evidence type="ECO:0000256" key="5">
    <source>
        <dbReference type="ARBA" id="ARBA00049656"/>
    </source>
</evidence>
<dbReference type="InterPro" id="IPR036390">
    <property type="entry name" value="WH_DNA-bd_sf"/>
</dbReference>